<dbReference type="PANTHER" id="PTHR31170">
    <property type="entry name" value="BNAC04G53230D PROTEIN"/>
    <property type="match status" value="1"/>
</dbReference>
<reference evidence="3" key="1">
    <citation type="journal article" date="2010" name="Nat. Biotechnol.">
        <title>Draft genome sequence of the oilseed species Ricinus communis.</title>
        <authorList>
            <person name="Chan A.P."/>
            <person name="Crabtree J."/>
            <person name="Zhao Q."/>
            <person name="Lorenzi H."/>
            <person name="Orvis J."/>
            <person name="Puiu D."/>
            <person name="Melake-Berhan A."/>
            <person name="Jones K.M."/>
            <person name="Redman J."/>
            <person name="Chen G."/>
            <person name="Cahoon E.B."/>
            <person name="Gedil M."/>
            <person name="Stanke M."/>
            <person name="Haas B.J."/>
            <person name="Wortman J.R."/>
            <person name="Fraser-Liggett C.M."/>
            <person name="Ravel J."/>
            <person name="Rabinowicz P.D."/>
        </authorList>
    </citation>
    <scope>NUCLEOTIDE SEQUENCE [LARGE SCALE GENOMIC DNA]</scope>
    <source>
        <strain evidence="3">cv. Hale</strain>
    </source>
</reference>
<dbReference type="EMBL" id="EQ974098">
    <property type="protein sequence ID" value="EEF33806.1"/>
    <property type="molecule type" value="Genomic_DNA"/>
</dbReference>
<gene>
    <name evidence="2" type="ORF">RCOM_0384330</name>
</gene>
<protein>
    <submittedName>
        <fullName evidence="2">Uncharacterized protein</fullName>
    </submittedName>
</protein>
<keyword evidence="3" id="KW-1185">Reference proteome</keyword>
<proteinExistence type="predicted"/>
<dbReference type="InterPro" id="IPR004158">
    <property type="entry name" value="DUF247_pln"/>
</dbReference>
<keyword evidence="1" id="KW-0812">Transmembrane</keyword>
<sequence length="489" mass="55870">MKLDWNYISCTQLSVSLIVSAESVSNHISDGPAPKLISTPESLSMTQLQLQYKLRQLECTLPPTQLSYNSHNTSPPPAIPELPLQHPTVLRGILSREGTDWATNRDALLDVNLDFVLGITPEPVLKIKKLHALAELPVGLQIKGLYLEDLLKAIKALEMEARECYSETIQLDTDEFVEMMVLDGCFIIELFRKVADVVQVEADDPIFTMQWIITFFYRDLLRLENQIPFFILERLFDLSRIPGEDENPGPTLSTLALNFFDYALQRPHGFIAKYSNLKGRHLLDLVRLSYIDFDQSQPPGDDDRTPSHIIQCVSKLRRAGIKLMQGKADSFLVVKFKGGVIEMPTITIDDTMSSFLINCVAYEQCHNGSSKHFTTYATFLDCLVNTYRDVEYLCDRSIIENYFGTDAEVARFINNLGKEVAFDIDKCYLAKLFNDVNHYYKNSWHVQWAGFKYTYFDTPWSFISAFAALVLLLLTVAQTFYTIYGSYRR</sequence>
<keyword evidence="1" id="KW-1133">Transmembrane helix</keyword>
<name>B9SRH9_RICCO</name>
<dbReference type="Pfam" id="PF03140">
    <property type="entry name" value="DUF247"/>
    <property type="match status" value="1"/>
</dbReference>
<dbReference type="eggNOG" id="ENOG502QTXM">
    <property type="taxonomic scope" value="Eukaryota"/>
</dbReference>
<dbReference type="AlphaFoldDB" id="B9SRH9"/>
<organism evidence="2 3">
    <name type="scientific">Ricinus communis</name>
    <name type="common">Castor bean</name>
    <dbReference type="NCBI Taxonomy" id="3988"/>
    <lineage>
        <taxon>Eukaryota</taxon>
        <taxon>Viridiplantae</taxon>
        <taxon>Streptophyta</taxon>
        <taxon>Embryophyta</taxon>
        <taxon>Tracheophyta</taxon>
        <taxon>Spermatophyta</taxon>
        <taxon>Magnoliopsida</taxon>
        <taxon>eudicotyledons</taxon>
        <taxon>Gunneridae</taxon>
        <taxon>Pentapetalae</taxon>
        <taxon>rosids</taxon>
        <taxon>fabids</taxon>
        <taxon>Malpighiales</taxon>
        <taxon>Euphorbiaceae</taxon>
        <taxon>Acalyphoideae</taxon>
        <taxon>Acalypheae</taxon>
        <taxon>Ricinus</taxon>
    </lineage>
</organism>
<accession>B9SRH9</accession>
<dbReference type="Proteomes" id="UP000008311">
    <property type="component" value="Unassembled WGS sequence"/>
</dbReference>
<evidence type="ECO:0000313" key="2">
    <source>
        <dbReference type="EMBL" id="EEF33806.1"/>
    </source>
</evidence>
<dbReference type="InParanoid" id="B9SRH9"/>
<evidence type="ECO:0000313" key="3">
    <source>
        <dbReference type="Proteomes" id="UP000008311"/>
    </source>
</evidence>
<evidence type="ECO:0000256" key="1">
    <source>
        <dbReference type="SAM" id="Phobius"/>
    </source>
</evidence>
<dbReference type="STRING" id="3988.B9SRH9"/>
<keyword evidence="1" id="KW-0472">Membrane</keyword>
<feature type="transmembrane region" description="Helical" evidence="1">
    <location>
        <begin position="460"/>
        <end position="484"/>
    </location>
</feature>
<dbReference type="PANTHER" id="PTHR31170:SF21">
    <property type="match status" value="1"/>
</dbReference>